<organism evidence="3 4">
    <name type="scientific">Aspergillus bertholletiae</name>
    <dbReference type="NCBI Taxonomy" id="1226010"/>
    <lineage>
        <taxon>Eukaryota</taxon>
        <taxon>Fungi</taxon>
        <taxon>Dikarya</taxon>
        <taxon>Ascomycota</taxon>
        <taxon>Pezizomycotina</taxon>
        <taxon>Eurotiomycetes</taxon>
        <taxon>Eurotiomycetidae</taxon>
        <taxon>Eurotiales</taxon>
        <taxon>Aspergillaceae</taxon>
        <taxon>Aspergillus</taxon>
        <taxon>Aspergillus subgen. Circumdati</taxon>
    </lineage>
</organism>
<dbReference type="InterPro" id="IPR011058">
    <property type="entry name" value="Cyanovirin-N"/>
</dbReference>
<dbReference type="SMART" id="SM01111">
    <property type="entry name" value="CVNH"/>
    <property type="match status" value="1"/>
</dbReference>
<dbReference type="EMBL" id="ML736213">
    <property type="protein sequence ID" value="KAE8378079.1"/>
    <property type="molecule type" value="Genomic_DNA"/>
</dbReference>
<dbReference type="AlphaFoldDB" id="A0A5N7B8K3"/>
<sequence>MSFHESCQNIRIEVHGDRTVLHAIALDAGGDEHESEIILDDEIGNSDGWFSREDQGFTESAQNIELNFRDDEPWLTADLPAGDGDYRERQGINLAEHIGNNDGQLVWVVSLSVVPFFSSCFIMLIALVPLLQ</sequence>
<evidence type="ECO:0000259" key="2">
    <source>
        <dbReference type="SMART" id="SM01111"/>
    </source>
</evidence>
<feature type="transmembrane region" description="Helical" evidence="1">
    <location>
        <begin position="105"/>
        <end position="131"/>
    </location>
</feature>
<keyword evidence="1" id="KW-1133">Transmembrane helix</keyword>
<evidence type="ECO:0000256" key="1">
    <source>
        <dbReference type="SAM" id="Phobius"/>
    </source>
</evidence>
<reference evidence="3 4" key="1">
    <citation type="submission" date="2019-04" db="EMBL/GenBank/DDBJ databases">
        <title>Friends and foes A comparative genomics studyof 23 Aspergillus species from section Flavi.</title>
        <authorList>
            <consortium name="DOE Joint Genome Institute"/>
            <person name="Kjaerbolling I."/>
            <person name="Vesth T."/>
            <person name="Frisvad J.C."/>
            <person name="Nybo J.L."/>
            <person name="Theobald S."/>
            <person name="Kildgaard S."/>
            <person name="Isbrandt T."/>
            <person name="Kuo A."/>
            <person name="Sato A."/>
            <person name="Lyhne E.K."/>
            <person name="Kogle M.E."/>
            <person name="Wiebenga A."/>
            <person name="Kun R.S."/>
            <person name="Lubbers R.J."/>
            <person name="Makela M.R."/>
            <person name="Barry K."/>
            <person name="Chovatia M."/>
            <person name="Clum A."/>
            <person name="Daum C."/>
            <person name="Haridas S."/>
            <person name="He G."/>
            <person name="LaButti K."/>
            <person name="Lipzen A."/>
            <person name="Mondo S."/>
            <person name="Riley R."/>
            <person name="Salamov A."/>
            <person name="Simmons B.A."/>
            <person name="Magnuson J.K."/>
            <person name="Henrissat B."/>
            <person name="Mortensen U.H."/>
            <person name="Larsen T.O."/>
            <person name="Devries R.P."/>
            <person name="Grigoriev I.V."/>
            <person name="Machida M."/>
            <person name="Baker S.E."/>
            <person name="Andersen M.R."/>
        </authorList>
    </citation>
    <scope>NUCLEOTIDE SEQUENCE [LARGE SCALE GENOMIC DNA]</scope>
    <source>
        <strain evidence="3 4">IBT 29228</strain>
    </source>
</reference>
<dbReference type="PANTHER" id="PTHR42076">
    <property type="entry name" value="CYANOVIRIN-N HOMOLOG"/>
    <property type="match status" value="1"/>
</dbReference>
<evidence type="ECO:0000313" key="4">
    <source>
        <dbReference type="Proteomes" id="UP000326198"/>
    </source>
</evidence>
<keyword evidence="1" id="KW-0472">Membrane</keyword>
<dbReference type="Gene3D" id="2.30.60.10">
    <property type="entry name" value="Cyanovirin-N"/>
    <property type="match status" value="1"/>
</dbReference>
<dbReference type="Proteomes" id="UP000326198">
    <property type="component" value="Unassembled WGS sequence"/>
</dbReference>
<evidence type="ECO:0000313" key="3">
    <source>
        <dbReference type="EMBL" id="KAE8378079.1"/>
    </source>
</evidence>
<dbReference type="InterPro" id="IPR036673">
    <property type="entry name" value="Cyanovirin-N_sf"/>
</dbReference>
<keyword evidence="4" id="KW-1185">Reference proteome</keyword>
<protein>
    <submittedName>
        <fullName evidence="3">CVNH domain-containing protein</fullName>
    </submittedName>
</protein>
<dbReference type="OrthoDB" id="2441380at2759"/>
<name>A0A5N7B8K3_9EURO</name>
<gene>
    <name evidence="3" type="ORF">BDV26DRAFT_292558</name>
</gene>
<feature type="domain" description="Cyanovirin-N" evidence="2">
    <location>
        <begin position="2"/>
        <end position="107"/>
    </location>
</feature>
<dbReference type="Pfam" id="PF08881">
    <property type="entry name" value="CVNH"/>
    <property type="match status" value="1"/>
</dbReference>
<accession>A0A5N7B8K3</accession>
<keyword evidence="1" id="KW-0812">Transmembrane</keyword>
<proteinExistence type="predicted"/>
<dbReference type="SUPFAM" id="SSF51322">
    <property type="entry name" value="Cyanovirin-N"/>
    <property type="match status" value="1"/>
</dbReference>
<dbReference type="PANTHER" id="PTHR42076:SF1">
    <property type="entry name" value="CYANOVIRIN-N DOMAIN-CONTAINING PROTEIN"/>
    <property type="match status" value="1"/>
</dbReference>